<feature type="binding site" evidence="7">
    <location>
        <position position="390"/>
    </location>
    <ligand>
        <name>ATP</name>
        <dbReference type="ChEBI" id="CHEBI:30616"/>
    </ligand>
</feature>
<keyword evidence="12" id="KW-1185">Reference proteome</keyword>
<organism evidence="11 12">
    <name type="scientific">Aliidiomarina sedimenti</name>
    <dbReference type="NCBI Taxonomy" id="1933879"/>
    <lineage>
        <taxon>Bacteria</taxon>
        <taxon>Pseudomonadati</taxon>
        <taxon>Pseudomonadota</taxon>
        <taxon>Gammaproteobacteria</taxon>
        <taxon>Alteromonadales</taxon>
        <taxon>Idiomarinaceae</taxon>
        <taxon>Aliidiomarina</taxon>
    </lineage>
</organism>
<dbReference type="NCBIfam" id="TIGR00552">
    <property type="entry name" value="nadE"/>
    <property type="match status" value="1"/>
</dbReference>
<comment type="caution">
    <text evidence="11">The sequence shown here is derived from an EMBL/GenBank/DDBJ whole genome shotgun (WGS) entry which is preliminary data.</text>
</comment>
<dbReference type="InterPro" id="IPR003010">
    <property type="entry name" value="C-N_Hydrolase"/>
</dbReference>
<feature type="active site" description="Nucleophile; for glutaminase activity" evidence="7">
    <location>
        <position position="146"/>
    </location>
</feature>
<protein>
    <recommendedName>
        <fullName evidence="7 8">Glutamine-dependent NAD(+) synthetase</fullName>
        <ecNumber evidence="7 8">6.3.5.1</ecNumber>
    </recommendedName>
    <alternativeName>
        <fullName evidence="7 8">NAD(+) synthase [glutamine-hydrolyzing]</fullName>
    </alternativeName>
</protein>
<dbReference type="Gene3D" id="3.60.110.10">
    <property type="entry name" value="Carbon-nitrogen hydrolase"/>
    <property type="match status" value="1"/>
</dbReference>
<feature type="binding site" evidence="7">
    <location>
        <begin position="283"/>
        <end position="290"/>
    </location>
    <ligand>
        <name>ATP</name>
        <dbReference type="ChEBI" id="CHEBI:30616"/>
    </ligand>
</feature>
<accession>A0ABY0BVR9</accession>
<comment type="catalytic activity">
    <reaction evidence="7 8">
        <text>deamido-NAD(+) + L-glutamine + ATP + H2O = L-glutamate + AMP + diphosphate + NAD(+) + H(+)</text>
        <dbReference type="Rhea" id="RHEA:24384"/>
        <dbReference type="ChEBI" id="CHEBI:15377"/>
        <dbReference type="ChEBI" id="CHEBI:15378"/>
        <dbReference type="ChEBI" id="CHEBI:29985"/>
        <dbReference type="ChEBI" id="CHEBI:30616"/>
        <dbReference type="ChEBI" id="CHEBI:33019"/>
        <dbReference type="ChEBI" id="CHEBI:57540"/>
        <dbReference type="ChEBI" id="CHEBI:58359"/>
        <dbReference type="ChEBI" id="CHEBI:58437"/>
        <dbReference type="ChEBI" id="CHEBI:456215"/>
        <dbReference type="EC" id="6.3.5.1"/>
    </reaction>
</comment>
<dbReference type="PANTHER" id="PTHR23090:SF9">
    <property type="entry name" value="GLUTAMINE-DEPENDENT NAD(+) SYNTHETASE"/>
    <property type="match status" value="1"/>
</dbReference>
<dbReference type="GO" id="GO:0003952">
    <property type="term" value="F:NAD+ synthase (glutamine-hydrolyzing) activity"/>
    <property type="evidence" value="ECO:0007669"/>
    <property type="project" value="UniProtKB-EC"/>
</dbReference>
<feature type="binding site" evidence="7">
    <location>
        <position position="116"/>
    </location>
    <ligand>
        <name>L-glutamine</name>
        <dbReference type="ChEBI" id="CHEBI:58359"/>
    </ligand>
</feature>
<keyword evidence="3 7" id="KW-0436">Ligase</keyword>
<dbReference type="Gene3D" id="3.40.50.620">
    <property type="entry name" value="HUPs"/>
    <property type="match status" value="1"/>
</dbReference>
<feature type="binding site" evidence="7">
    <location>
        <position position="366"/>
    </location>
    <ligand>
        <name>deamido-NAD(+)</name>
        <dbReference type="ChEBI" id="CHEBI:58437"/>
        <note>ligand shared between two neighboring subunits</note>
    </ligand>
</feature>
<dbReference type="SUPFAM" id="SSF52402">
    <property type="entry name" value="Adenine nucleotide alpha hydrolases-like"/>
    <property type="match status" value="1"/>
</dbReference>
<feature type="binding site" evidence="7">
    <location>
        <position position="172"/>
    </location>
    <ligand>
        <name>L-glutamine</name>
        <dbReference type="ChEBI" id="CHEBI:58359"/>
    </ligand>
</feature>
<dbReference type="EMBL" id="PIPN01000006">
    <property type="protein sequence ID" value="RUO28158.1"/>
    <property type="molecule type" value="Genomic_DNA"/>
</dbReference>
<dbReference type="CDD" id="cd00553">
    <property type="entry name" value="NAD_synthase"/>
    <property type="match status" value="1"/>
</dbReference>
<evidence type="ECO:0000256" key="4">
    <source>
        <dbReference type="ARBA" id="ARBA00022741"/>
    </source>
</evidence>
<dbReference type="Pfam" id="PF02540">
    <property type="entry name" value="NAD_synthase"/>
    <property type="match status" value="1"/>
</dbReference>
<dbReference type="InterPro" id="IPR022310">
    <property type="entry name" value="NAD/GMP_synthase"/>
</dbReference>
<feature type="binding site" evidence="7">
    <location>
        <position position="395"/>
    </location>
    <ligand>
        <name>deamido-NAD(+)</name>
        <dbReference type="ChEBI" id="CHEBI:58437"/>
        <note>ligand shared between two neighboring subunits</note>
    </ligand>
</feature>
<dbReference type="InterPro" id="IPR014445">
    <property type="entry name" value="Gln-dep_NAD_synthase"/>
</dbReference>
<evidence type="ECO:0000256" key="6">
    <source>
        <dbReference type="ARBA" id="ARBA00023027"/>
    </source>
</evidence>
<dbReference type="NCBIfam" id="NF010588">
    <property type="entry name" value="PRK13981.1"/>
    <property type="match status" value="1"/>
</dbReference>
<dbReference type="Proteomes" id="UP000287410">
    <property type="component" value="Unassembled WGS sequence"/>
</dbReference>
<evidence type="ECO:0000256" key="2">
    <source>
        <dbReference type="ARBA" id="ARBA00007145"/>
    </source>
</evidence>
<dbReference type="InterPro" id="IPR003694">
    <property type="entry name" value="NAD_synthase"/>
</dbReference>
<sequence length="542" mass="59589">MTRKLNVALAQVKLTVGAIEANTDQVVNTVARHSDADILVFPELTLTGYPLEDIVYRADLYAGLEHALERIKAASTDVAIMVGYPETDGQAIFNAVSVFYQGRRIAHYRKQILPNYGEFDEKRYFTAGTGSTVFEFKGHQIGLLICEDLWQQAPIAGAKAAGAELILSTNASPYEEYKAAQRLQVLHQRWVESGLPIVYVNQVGGQDELLFDGNSMVVDERGQAAITLKHCAEDVVTAEFTDGKLVNSVDHGTDNADAALYQALTLALHDYVSKNGFSSVLLGLSGGIDSALTLALAVDALGAERVRAVMMPYQYTADISIEDARQQAGRMGCQFDVVPVAPMVDSFMQVVPGLTADKPRDTTEENLQARCRGVLLMALSNKEGSLLLSTGNKSELAVGYCTLYGDMCGGFAPIKDVYKERVYDLARFRNTLGEVIPERVITRPPSAELAPDQKDQDSLPPYSVLDEIIAAYVEQDQSLADMINAGYDAETVKRVVTLVDRNEYKRRQGAVGPKVTRRNFGRDRRYPITSRYLQSMLARTED</sequence>
<evidence type="ECO:0000256" key="9">
    <source>
        <dbReference type="RuleBase" id="RU003811"/>
    </source>
</evidence>
<comment type="similarity">
    <text evidence="2 7 8">In the C-terminal section; belongs to the NAD synthetase family.</text>
</comment>
<dbReference type="HAMAP" id="MF_02090">
    <property type="entry name" value="NadE_glutamine_dep"/>
    <property type="match status" value="1"/>
</dbReference>
<dbReference type="InterPro" id="IPR014729">
    <property type="entry name" value="Rossmann-like_a/b/a_fold"/>
</dbReference>
<dbReference type="RefSeq" id="WP_126789998.1">
    <property type="nucleotide sequence ID" value="NZ_PIPN01000006.1"/>
</dbReference>
<dbReference type="InterPro" id="IPR036526">
    <property type="entry name" value="C-N_Hydrolase_sf"/>
</dbReference>
<comment type="caution">
    <text evidence="7">Lacks conserved residue(s) required for the propagation of feature annotation.</text>
</comment>
<gene>
    <name evidence="7" type="primary">nadE</name>
    <name evidence="11" type="ORF">CWE12_12230</name>
</gene>
<keyword evidence="4 7" id="KW-0547">Nucleotide-binding</keyword>
<proteinExistence type="inferred from homology"/>
<dbReference type="EC" id="6.3.5.1" evidence="7 8"/>
<dbReference type="PROSITE" id="PS50263">
    <property type="entry name" value="CN_HYDROLASE"/>
    <property type="match status" value="1"/>
</dbReference>
<name>A0ABY0BVR9_9GAMM</name>
<feature type="domain" description="CN hydrolase" evidence="10">
    <location>
        <begin position="5"/>
        <end position="242"/>
    </location>
</feature>
<feature type="binding site" evidence="7">
    <location>
        <position position="178"/>
    </location>
    <ligand>
        <name>L-glutamine</name>
        <dbReference type="ChEBI" id="CHEBI:58359"/>
    </ligand>
</feature>
<reference evidence="11 12" key="1">
    <citation type="journal article" date="2018" name="Front. Microbiol.">
        <title>Genome-Based Analysis Reveals the Taxonomy and Diversity of the Family Idiomarinaceae.</title>
        <authorList>
            <person name="Liu Y."/>
            <person name="Lai Q."/>
            <person name="Shao Z."/>
        </authorList>
    </citation>
    <scope>NUCLEOTIDE SEQUENCE [LARGE SCALE GENOMIC DNA]</scope>
    <source>
        <strain evidence="11 12">GBSy1</strain>
    </source>
</reference>
<comment type="pathway">
    <text evidence="1 7 8">Cofactor biosynthesis; NAD(+) biosynthesis; NAD(+) from deamido-NAD(+) (L-Gln route): step 1/1.</text>
</comment>
<evidence type="ECO:0000313" key="12">
    <source>
        <dbReference type="Proteomes" id="UP000287410"/>
    </source>
</evidence>
<evidence type="ECO:0000256" key="1">
    <source>
        <dbReference type="ARBA" id="ARBA00005188"/>
    </source>
</evidence>
<evidence type="ECO:0000256" key="5">
    <source>
        <dbReference type="ARBA" id="ARBA00022840"/>
    </source>
</evidence>
<keyword evidence="5 7" id="KW-0067">ATP-binding</keyword>
<feature type="active site" description="For glutaminase activity" evidence="7">
    <location>
        <position position="110"/>
    </location>
</feature>
<feature type="active site" description="Proton acceptor; for glutaminase activity" evidence="7">
    <location>
        <position position="43"/>
    </location>
</feature>
<feature type="binding site" evidence="7">
    <location>
        <position position="505"/>
    </location>
    <ligand>
        <name>deamido-NAD(+)</name>
        <dbReference type="ChEBI" id="CHEBI:58437"/>
        <note>ligand shared between two neighboring subunits</note>
    </ligand>
</feature>
<dbReference type="Pfam" id="PF00795">
    <property type="entry name" value="CN_hydrolase"/>
    <property type="match status" value="1"/>
</dbReference>
<dbReference type="SUPFAM" id="SSF56317">
    <property type="entry name" value="Carbon-nitrogen hydrolase"/>
    <property type="match status" value="1"/>
</dbReference>
<dbReference type="CDD" id="cd07570">
    <property type="entry name" value="GAT_Gln-NAD-synth"/>
    <property type="match status" value="1"/>
</dbReference>
<comment type="function">
    <text evidence="7">Catalyzes the ATP-dependent amidation of deamido-NAD to form NAD. Uses L-glutamine as a nitrogen source.</text>
</comment>
<evidence type="ECO:0000259" key="10">
    <source>
        <dbReference type="PROSITE" id="PS50263"/>
    </source>
</evidence>
<evidence type="ECO:0000256" key="8">
    <source>
        <dbReference type="PIRNR" id="PIRNR006630"/>
    </source>
</evidence>
<evidence type="ECO:0000313" key="11">
    <source>
        <dbReference type="EMBL" id="RUO28158.1"/>
    </source>
</evidence>
<evidence type="ECO:0000256" key="3">
    <source>
        <dbReference type="ARBA" id="ARBA00022598"/>
    </source>
</evidence>
<dbReference type="PANTHER" id="PTHR23090">
    <property type="entry name" value="NH 3 /GLUTAMINE-DEPENDENT NAD + SYNTHETASE"/>
    <property type="match status" value="1"/>
</dbReference>
<keyword evidence="6 7" id="KW-0520">NAD</keyword>
<comment type="similarity">
    <text evidence="9">Belongs to the NAD synthetase family.</text>
</comment>
<evidence type="ECO:0000256" key="7">
    <source>
        <dbReference type="HAMAP-Rule" id="MF_02090"/>
    </source>
</evidence>
<dbReference type="PIRSF" id="PIRSF006630">
    <property type="entry name" value="NADS_GAT"/>
    <property type="match status" value="1"/>
</dbReference>